<reference evidence="3 4" key="1">
    <citation type="submission" date="2024-02" db="EMBL/GenBank/DDBJ databases">
        <title>First draft genome assembly of two strains of Seiridium cardinale.</title>
        <authorList>
            <person name="Emiliani G."/>
            <person name="Scali E."/>
        </authorList>
    </citation>
    <scope>NUCLEOTIDE SEQUENCE [LARGE SCALE GENOMIC DNA]</scope>
    <source>
        <strain evidence="3 4">BM-138-000479</strain>
    </source>
</reference>
<dbReference type="EMBL" id="JARVKM010000013">
    <property type="protein sequence ID" value="KAK9778872.1"/>
    <property type="molecule type" value="Genomic_DNA"/>
</dbReference>
<keyword evidence="1" id="KW-0812">Transmembrane</keyword>
<protein>
    <submittedName>
        <fullName evidence="3">Uncharacterized protein</fullName>
    </submittedName>
</protein>
<evidence type="ECO:0000256" key="2">
    <source>
        <dbReference type="SAM" id="SignalP"/>
    </source>
</evidence>
<name>A0ABR2XYN2_9PEZI</name>
<sequence>MAQTLFVTLLALAASILARTVLHAGLGVVSAGMAVNGFAAQARSKSTLRRGNTTELSQGVPEMAVWIILGMMFGGAFLIFIAMRIHAFCCGRRSPTANRSLYRTSTKYDRATLPMGEIDITGGNYPSAPEAVCSVITELSTELTAARRINSALSRTPGSSTALVSTPVPVPALMTNTTTVLNATGGPAGAGPAASYTVPRAGDTSATPAYDPTQGSSWSTAAVAVDSIWVEAVRRRFRWRLLSPNLLPRVSREHITNTGFLDEAHLI</sequence>
<feature type="chain" id="PRO_5045241179" evidence="2">
    <location>
        <begin position="19"/>
        <end position="267"/>
    </location>
</feature>
<keyword evidence="1" id="KW-0472">Membrane</keyword>
<organism evidence="3 4">
    <name type="scientific">Seiridium cardinale</name>
    <dbReference type="NCBI Taxonomy" id="138064"/>
    <lineage>
        <taxon>Eukaryota</taxon>
        <taxon>Fungi</taxon>
        <taxon>Dikarya</taxon>
        <taxon>Ascomycota</taxon>
        <taxon>Pezizomycotina</taxon>
        <taxon>Sordariomycetes</taxon>
        <taxon>Xylariomycetidae</taxon>
        <taxon>Amphisphaeriales</taxon>
        <taxon>Sporocadaceae</taxon>
        <taxon>Seiridium</taxon>
    </lineage>
</organism>
<feature type="signal peptide" evidence="2">
    <location>
        <begin position="1"/>
        <end position="18"/>
    </location>
</feature>
<keyword evidence="1" id="KW-1133">Transmembrane helix</keyword>
<gene>
    <name evidence="3" type="ORF">SCAR479_04108</name>
</gene>
<proteinExistence type="predicted"/>
<comment type="caution">
    <text evidence="3">The sequence shown here is derived from an EMBL/GenBank/DDBJ whole genome shotgun (WGS) entry which is preliminary data.</text>
</comment>
<keyword evidence="4" id="KW-1185">Reference proteome</keyword>
<feature type="transmembrane region" description="Helical" evidence="1">
    <location>
        <begin position="64"/>
        <end position="83"/>
    </location>
</feature>
<evidence type="ECO:0000256" key="1">
    <source>
        <dbReference type="SAM" id="Phobius"/>
    </source>
</evidence>
<dbReference type="Proteomes" id="UP001465668">
    <property type="component" value="Unassembled WGS sequence"/>
</dbReference>
<keyword evidence="2" id="KW-0732">Signal</keyword>
<evidence type="ECO:0000313" key="3">
    <source>
        <dbReference type="EMBL" id="KAK9778872.1"/>
    </source>
</evidence>
<accession>A0ABR2XYN2</accession>
<evidence type="ECO:0000313" key="4">
    <source>
        <dbReference type="Proteomes" id="UP001465668"/>
    </source>
</evidence>